<keyword evidence="2" id="KW-0812">Transmembrane</keyword>
<feature type="region of interest" description="Disordered" evidence="1">
    <location>
        <begin position="40"/>
        <end position="82"/>
    </location>
</feature>
<feature type="transmembrane region" description="Helical" evidence="2">
    <location>
        <begin position="12"/>
        <end position="30"/>
    </location>
</feature>
<evidence type="ECO:0000256" key="2">
    <source>
        <dbReference type="SAM" id="Phobius"/>
    </source>
</evidence>
<dbReference type="InterPro" id="IPR051532">
    <property type="entry name" value="Ester_Hydrolysis_Enzymes"/>
</dbReference>
<feature type="domain" description="SGNH hydrolase-type esterase" evidence="3">
    <location>
        <begin position="89"/>
        <end position="286"/>
    </location>
</feature>
<dbReference type="AlphaFoldDB" id="A0A4P8XLV1"/>
<dbReference type="PANTHER" id="PTHR30383:SF27">
    <property type="entry name" value="SPORE GERMINATION LIPASE LIPC"/>
    <property type="match status" value="1"/>
</dbReference>
<dbReference type="GO" id="GO:0004622">
    <property type="term" value="F:phosphatidylcholine lysophospholipase activity"/>
    <property type="evidence" value="ECO:0007669"/>
    <property type="project" value="TreeGrafter"/>
</dbReference>
<name>A0A4P8XLV1_9BACL</name>
<organism evidence="4 5">
    <name type="scientific">Paenibacillus algicola</name>
    <dbReference type="NCBI Taxonomy" id="2565926"/>
    <lineage>
        <taxon>Bacteria</taxon>
        <taxon>Bacillati</taxon>
        <taxon>Bacillota</taxon>
        <taxon>Bacilli</taxon>
        <taxon>Bacillales</taxon>
        <taxon>Paenibacillaceae</taxon>
        <taxon>Paenibacillus</taxon>
    </lineage>
</organism>
<dbReference type="Gene3D" id="3.40.50.1110">
    <property type="entry name" value="SGNH hydrolase"/>
    <property type="match status" value="1"/>
</dbReference>
<protein>
    <submittedName>
        <fullName evidence="4">Lipolytic protein G-D-S-L family</fullName>
    </submittedName>
</protein>
<dbReference type="OrthoDB" id="252349at2"/>
<dbReference type="PANTHER" id="PTHR30383">
    <property type="entry name" value="THIOESTERASE 1/PROTEASE 1/LYSOPHOSPHOLIPASE L1"/>
    <property type="match status" value="1"/>
</dbReference>
<evidence type="ECO:0000313" key="4">
    <source>
        <dbReference type="EMBL" id="QCT02640.1"/>
    </source>
</evidence>
<dbReference type="InterPro" id="IPR036514">
    <property type="entry name" value="SGNH_hydro_sf"/>
</dbReference>
<proteinExistence type="predicted"/>
<accession>A0A4P8XLV1</accession>
<dbReference type="EMBL" id="CP040396">
    <property type="protein sequence ID" value="QCT02640.1"/>
    <property type="molecule type" value="Genomic_DNA"/>
</dbReference>
<keyword evidence="2" id="KW-1133">Transmembrane helix</keyword>
<dbReference type="Proteomes" id="UP000300879">
    <property type="component" value="Chromosome"/>
</dbReference>
<keyword evidence="5" id="KW-1185">Reference proteome</keyword>
<dbReference type="InterPro" id="IPR013830">
    <property type="entry name" value="SGNH_hydro"/>
</dbReference>
<dbReference type="KEGG" id="palo:E6C60_1925"/>
<dbReference type="Pfam" id="PF13472">
    <property type="entry name" value="Lipase_GDSL_2"/>
    <property type="match status" value="1"/>
</dbReference>
<evidence type="ECO:0000256" key="1">
    <source>
        <dbReference type="SAM" id="MobiDB-lite"/>
    </source>
</evidence>
<sequence length="297" mass="32390">MNSSKWIWRTTAAISIAATITLLIGFIYAYQDINQPTADSFEPVTSEREKAEEASESSASETEEFPVGEKDGEKTSVLPPLPERVKVTALGDSLAKGTGDNSGEGYVRRSITRLNEIGVQSELLNNLAINGLTTEGLLSNLKDSGMQYALEKSDLILLSIGGNDLFQNSGLTDNAQAQSGEAALDPEQLVQEIPAATERLKQIIQSIREINPTARILYLGLYHPFGDIEELLLPGNMAVSSWNYAAQQVINEDANAMLIPTFDLFQGKLEQYLSGDHFHPNGEGYQQIADRIAQGLQ</sequence>
<gene>
    <name evidence="4" type="ORF">E6C60_1925</name>
</gene>
<dbReference type="SUPFAM" id="SSF52266">
    <property type="entry name" value="SGNH hydrolase"/>
    <property type="match status" value="1"/>
</dbReference>
<keyword evidence="2" id="KW-0472">Membrane</keyword>
<evidence type="ECO:0000313" key="5">
    <source>
        <dbReference type="Proteomes" id="UP000300879"/>
    </source>
</evidence>
<dbReference type="RefSeq" id="WP_138225635.1">
    <property type="nucleotide sequence ID" value="NZ_CP040396.1"/>
</dbReference>
<evidence type="ECO:0000259" key="3">
    <source>
        <dbReference type="Pfam" id="PF13472"/>
    </source>
</evidence>
<reference evidence="4 5" key="1">
    <citation type="submission" date="2019-05" db="EMBL/GenBank/DDBJ databases">
        <authorList>
            <person name="Chen C."/>
        </authorList>
    </citation>
    <scope>NUCLEOTIDE SEQUENCE [LARGE SCALE GENOMIC DNA]</scope>
    <source>
        <strain evidence="4 5">HB172198</strain>
    </source>
</reference>